<protein>
    <submittedName>
        <fullName evidence="1">Uncharacterized protein</fullName>
    </submittedName>
</protein>
<gene>
    <name evidence="1" type="ORF">BTDB27_p000234</name>
</gene>
<sequence length="32" mass="3602">MIYPREEQETTLVFETSIGQATNSGKSVLDEK</sequence>
<dbReference type="HOGENOM" id="CLU_3388160_0_0_9"/>
<dbReference type="AlphaFoldDB" id="W8YMD4"/>
<organism evidence="1">
    <name type="scientific">Bacillus thuringiensis DB27</name>
    <dbReference type="NCBI Taxonomy" id="1431339"/>
    <lineage>
        <taxon>Bacteria</taxon>
        <taxon>Bacillati</taxon>
        <taxon>Bacillota</taxon>
        <taxon>Bacilli</taxon>
        <taxon>Bacillales</taxon>
        <taxon>Bacillaceae</taxon>
        <taxon>Bacillus</taxon>
        <taxon>Bacillus cereus group</taxon>
    </lineage>
</organism>
<name>W8YMD4_BACTU</name>
<evidence type="ECO:0000313" key="1">
    <source>
        <dbReference type="EMBL" id="CDN39571.1"/>
    </source>
</evidence>
<accession>W8YMD4</accession>
<proteinExistence type="predicted"/>
<dbReference type="EMBL" id="HG810024">
    <property type="protein sequence ID" value="CDN39571.1"/>
    <property type="molecule type" value="Genomic_DNA"/>
</dbReference>
<reference evidence="1" key="2">
    <citation type="submission" date="2014-01" db="EMBL/GenBank/DDBJ databases">
        <authorList>
            <person name="Aslett M."/>
        </authorList>
    </citation>
    <scope>NUCLEOTIDE SEQUENCE [LARGE SCALE GENOMIC DNA]</scope>
    <source>
        <strain evidence="1">DB27</strain>
    </source>
</reference>
<dbReference type="Proteomes" id="UP000030682">
    <property type="component" value="Unassembled WGS sequence"/>
</dbReference>
<reference evidence="1" key="1">
    <citation type="submission" date="2014-01" db="EMBL/GenBank/DDBJ databases">
        <title>Draft genome sequence of highly nematicidal Bacillus thuringiensis DB27.</title>
        <authorList>
            <person name="Iatsenko I."/>
            <person name="Pickard D."/>
            <person name="Corton C."/>
            <person name="Dougan G."/>
            <person name="Sommer R.J."/>
        </authorList>
    </citation>
    <scope>NUCLEOTIDE SEQUENCE [LARGE SCALE GENOMIC DNA]</scope>
    <source>
        <strain evidence="1">DB27</strain>
    </source>
</reference>